<gene>
    <name evidence="1" type="ORF">CIRG_03207</name>
</gene>
<proteinExistence type="predicted"/>
<dbReference type="Proteomes" id="UP000054565">
    <property type="component" value="Unassembled WGS sequence"/>
</dbReference>
<dbReference type="AlphaFoldDB" id="A0A0J6Y712"/>
<dbReference type="EMBL" id="DS028094">
    <property type="protein sequence ID" value="KMP03515.1"/>
    <property type="molecule type" value="Genomic_DNA"/>
</dbReference>
<sequence length="57" mass="6202">MHLGYERVVDQWLDGRVSHQPHESSDDISYVSTPAAAAALLELSGKTQNISVTTDTC</sequence>
<evidence type="ECO:0000313" key="2">
    <source>
        <dbReference type="Proteomes" id="UP000054565"/>
    </source>
</evidence>
<organism evidence="1 2">
    <name type="scientific">Coccidioides immitis RMSCC 2394</name>
    <dbReference type="NCBI Taxonomy" id="404692"/>
    <lineage>
        <taxon>Eukaryota</taxon>
        <taxon>Fungi</taxon>
        <taxon>Dikarya</taxon>
        <taxon>Ascomycota</taxon>
        <taxon>Pezizomycotina</taxon>
        <taxon>Eurotiomycetes</taxon>
        <taxon>Eurotiomycetidae</taxon>
        <taxon>Onygenales</taxon>
        <taxon>Onygenaceae</taxon>
        <taxon>Coccidioides</taxon>
    </lineage>
</organism>
<accession>A0A0J6Y712</accession>
<evidence type="ECO:0000313" key="1">
    <source>
        <dbReference type="EMBL" id="KMP03515.1"/>
    </source>
</evidence>
<protein>
    <submittedName>
        <fullName evidence="1">Uncharacterized protein</fullName>
    </submittedName>
</protein>
<name>A0A0J6Y712_COCIT</name>
<reference evidence="2" key="1">
    <citation type="journal article" date="2010" name="Genome Res.">
        <title>Population genomic sequencing of Coccidioides fungi reveals recent hybridization and transposon control.</title>
        <authorList>
            <person name="Neafsey D.E."/>
            <person name="Barker B.M."/>
            <person name="Sharpton T.J."/>
            <person name="Stajich J.E."/>
            <person name="Park D.J."/>
            <person name="Whiston E."/>
            <person name="Hung C.-Y."/>
            <person name="McMahan C."/>
            <person name="White J."/>
            <person name="Sykes S."/>
            <person name="Heiman D."/>
            <person name="Young S."/>
            <person name="Zeng Q."/>
            <person name="Abouelleil A."/>
            <person name="Aftuck L."/>
            <person name="Bessette D."/>
            <person name="Brown A."/>
            <person name="FitzGerald M."/>
            <person name="Lui A."/>
            <person name="Macdonald J.P."/>
            <person name="Priest M."/>
            <person name="Orbach M.J."/>
            <person name="Galgiani J.N."/>
            <person name="Kirkland T.N."/>
            <person name="Cole G.T."/>
            <person name="Birren B.W."/>
            <person name="Henn M.R."/>
            <person name="Taylor J.W."/>
            <person name="Rounsley S.D."/>
        </authorList>
    </citation>
    <scope>NUCLEOTIDE SEQUENCE [LARGE SCALE GENOMIC DNA]</scope>
    <source>
        <strain evidence="2">RMSCC 2394</strain>
    </source>
</reference>